<dbReference type="InterPro" id="IPR050531">
    <property type="entry name" value="SdhE_FAD_assembly_factor"/>
</dbReference>
<dbReference type="InterPro" id="IPR005631">
    <property type="entry name" value="SDH"/>
</dbReference>
<dbReference type="InterPro" id="IPR036714">
    <property type="entry name" value="SDH_sf"/>
</dbReference>
<keyword evidence="3" id="KW-0143">Chaperone</keyword>
<name>A0A381WWE9_9ZZZZ</name>
<dbReference type="Gene3D" id="1.10.150.250">
    <property type="entry name" value="Flavinator of succinate dehydrogenase"/>
    <property type="match status" value="1"/>
</dbReference>
<gene>
    <name evidence="4" type="ORF">METZ01_LOCUS109127</name>
</gene>
<evidence type="ECO:0000256" key="2">
    <source>
        <dbReference type="ARBA" id="ARBA00022490"/>
    </source>
</evidence>
<evidence type="ECO:0000313" key="4">
    <source>
        <dbReference type="EMBL" id="SVA56273.1"/>
    </source>
</evidence>
<reference evidence="4" key="1">
    <citation type="submission" date="2018-05" db="EMBL/GenBank/DDBJ databases">
        <authorList>
            <person name="Lanie J.A."/>
            <person name="Ng W.-L."/>
            <person name="Kazmierczak K.M."/>
            <person name="Andrzejewski T.M."/>
            <person name="Davidsen T.M."/>
            <person name="Wayne K.J."/>
            <person name="Tettelin H."/>
            <person name="Glass J.I."/>
            <person name="Rusch D."/>
            <person name="Podicherti R."/>
            <person name="Tsui H.-C.T."/>
            <person name="Winkler M.E."/>
        </authorList>
    </citation>
    <scope>NUCLEOTIDE SEQUENCE</scope>
</reference>
<protein>
    <recommendedName>
        <fullName evidence="5">FAD assembly factor SdhE</fullName>
    </recommendedName>
</protein>
<dbReference type="GO" id="GO:0005737">
    <property type="term" value="C:cytoplasm"/>
    <property type="evidence" value="ECO:0007669"/>
    <property type="project" value="UniProtKB-SubCell"/>
</dbReference>
<comment type="subcellular location">
    <subcellularLocation>
        <location evidence="1">Cytoplasm</location>
    </subcellularLocation>
</comment>
<evidence type="ECO:0000256" key="3">
    <source>
        <dbReference type="ARBA" id="ARBA00023186"/>
    </source>
</evidence>
<accession>A0A381WWE9</accession>
<dbReference type="AlphaFoldDB" id="A0A381WWE9"/>
<dbReference type="Pfam" id="PF03937">
    <property type="entry name" value="Sdh5"/>
    <property type="match status" value="1"/>
</dbReference>
<evidence type="ECO:0008006" key="5">
    <source>
        <dbReference type="Google" id="ProtNLM"/>
    </source>
</evidence>
<dbReference type="EMBL" id="UINC01012957">
    <property type="protein sequence ID" value="SVA56273.1"/>
    <property type="molecule type" value="Genomic_DNA"/>
</dbReference>
<dbReference type="PANTHER" id="PTHR39585:SF1">
    <property type="entry name" value="FAD ASSEMBLY FACTOR SDHE"/>
    <property type="match status" value="1"/>
</dbReference>
<keyword evidence="2" id="KW-0963">Cytoplasm</keyword>
<evidence type="ECO:0000256" key="1">
    <source>
        <dbReference type="ARBA" id="ARBA00004496"/>
    </source>
</evidence>
<organism evidence="4">
    <name type="scientific">marine metagenome</name>
    <dbReference type="NCBI Taxonomy" id="408172"/>
    <lineage>
        <taxon>unclassified sequences</taxon>
        <taxon>metagenomes</taxon>
        <taxon>ecological metagenomes</taxon>
    </lineage>
</organism>
<dbReference type="PANTHER" id="PTHR39585">
    <property type="entry name" value="FAD ASSEMBLY FACTOR SDHE"/>
    <property type="match status" value="1"/>
</dbReference>
<dbReference type="SUPFAM" id="SSF109910">
    <property type="entry name" value="YgfY-like"/>
    <property type="match status" value="1"/>
</dbReference>
<dbReference type="GO" id="GO:0006105">
    <property type="term" value="P:succinate metabolic process"/>
    <property type="evidence" value="ECO:0007669"/>
    <property type="project" value="TreeGrafter"/>
</dbReference>
<proteinExistence type="predicted"/>
<sequence>MLLWRCRRGARELDALLTPFTEQHYESMPTSQRAALGRLLKRQDPEILDWLFNRTRPDEPELGALIDAILEFKVKKKSQSPETE</sequence>